<keyword evidence="18" id="KW-0238">DNA-binding</keyword>
<feature type="domain" description="DNA replication factor Dna2 N-terminal" evidence="24">
    <location>
        <begin position="155"/>
        <end position="365"/>
    </location>
</feature>
<dbReference type="PANTHER" id="PTHR43788">
    <property type="entry name" value="DNA2/NAM7 HELICASE FAMILY MEMBER"/>
    <property type="match status" value="1"/>
</dbReference>
<dbReference type="GO" id="GO:0006281">
    <property type="term" value="P:DNA repair"/>
    <property type="evidence" value="ECO:0007669"/>
    <property type="project" value="UniProtKB-KW"/>
</dbReference>
<evidence type="ECO:0000256" key="6">
    <source>
        <dbReference type="ARBA" id="ARBA00022485"/>
    </source>
</evidence>
<dbReference type="FunFam" id="3.40.50.300:FF:000789">
    <property type="entry name" value="DNA replication ATP-dependent helicase/nuclease DNA2"/>
    <property type="match status" value="1"/>
</dbReference>
<comment type="catalytic activity">
    <reaction evidence="22">
        <text>ATP + H2O = ADP + phosphate + H(+)</text>
        <dbReference type="Rhea" id="RHEA:13065"/>
        <dbReference type="ChEBI" id="CHEBI:15377"/>
        <dbReference type="ChEBI" id="CHEBI:15378"/>
        <dbReference type="ChEBI" id="CHEBI:30616"/>
        <dbReference type="ChEBI" id="CHEBI:43474"/>
        <dbReference type="ChEBI" id="CHEBI:456216"/>
        <dbReference type="EC" id="3.6.4.12"/>
    </reaction>
</comment>
<keyword evidence="11" id="KW-0255">Endonuclease</keyword>
<feature type="region of interest" description="Disordered" evidence="23">
    <location>
        <begin position="1114"/>
        <end position="1159"/>
    </location>
</feature>
<evidence type="ECO:0000256" key="10">
    <source>
        <dbReference type="ARBA" id="ARBA00022741"/>
    </source>
</evidence>
<dbReference type="SUPFAM" id="SSF52540">
    <property type="entry name" value="P-loop containing nucleoside triphosphate hydrolases"/>
    <property type="match status" value="1"/>
</dbReference>
<dbReference type="Gene3D" id="3.40.50.300">
    <property type="entry name" value="P-loop containing nucleotide triphosphate hydrolases"/>
    <property type="match status" value="2"/>
</dbReference>
<dbReference type="InterPro" id="IPR041677">
    <property type="entry name" value="DNA2/NAM7_AAA_11"/>
</dbReference>
<evidence type="ECO:0000256" key="13">
    <source>
        <dbReference type="ARBA" id="ARBA00022801"/>
    </source>
</evidence>
<dbReference type="EC" id="3.6.4.12" evidence="4"/>
<comment type="caution">
    <text evidence="27">The sequence shown here is derived from an EMBL/GenBank/DDBJ whole genome shotgun (WGS) entry which is preliminary data.</text>
</comment>
<evidence type="ECO:0000256" key="3">
    <source>
        <dbReference type="ARBA" id="ARBA00007913"/>
    </source>
</evidence>
<dbReference type="InterPro" id="IPR050534">
    <property type="entry name" value="Coronavir_polyprotein_1ab"/>
</dbReference>
<proteinExistence type="inferred from homology"/>
<keyword evidence="20" id="KW-0539">Nucleus</keyword>
<evidence type="ECO:0000256" key="15">
    <source>
        <dbReference type="ARBA" id="ARBA00022840"/>
    </source>
</evidence>
<protein>
    <recommendedName>
        <fullName evidence="5">DNA replication ATP-dependent helicase/nuclease DNA2</fullName>
        <ecNumber evidence="4">3.6.4.12</ecNumber>
    </recommendedName>
</protein>
<reference evidence="27 28" key="1">
    <citation type="journal article" date="2023" name="Proc. Natl. Acad. Sci. U.S.A.">
        <title>A global phylogenomic analysis of the shiitake genus Lentinula.</title>
        <authorList>
            <person name="Sierra-Patev S."/>
            <person name="Min B."/>
            <person name="Naranjo-Ortiz M."/>
            <person name="Looney B."/>
            <person name="Konkel Z."/>
            <person name="Slot J.C."/>
            <person name="Sakamoto Y."/>
            <person name="Steenwyk J.L."/>
            <person name="Rokas A."/>
            <person name="Carro J."/>
            <person name="Camarero S."/>
            <person name="Ferreira P."/>
            <person name="Molpeceres G."/>
            <person name="Ruiz-Duenas F.J."/>
            <person name="Serrano A."/>
            <person name="Henrissat B."/>
            <person name="Drula E."/>
            <person name="Hughes K.W."/>
            <person name="Mata J.L."/>
            <person name="Ishikawa N.K."/>
            <person name="Vargas-Isla R."/>
            <person name="Ushijima S."/>
            <person name="Smith C.A."/>
            <person name="Donoghue J."/>
            <person name="Ahrendt S."/>
            <person name="Andreopoulos W."/>
            <person name="He G."/>
            <person name="LaButti K."/>
            <person name="Lipzen A."/>
            <person name="Ng V."/>
            <person name="Riley R."/>
            <person name="Sandor L."/>
            <person name="Barry K."/>
            <person name="Martinez A.T."/>
            <person name="Xiao Y."/>
            <person name="Gibbons J.G."/>
            <person name="Terashima K."/>
            <person name="Grigoriev I.V."/>
            <person name="Hibbett D."/>
        </authorList>
    </citation>
    <scope>NUCLEOTIDE SEQUENCE [LARGE SCALE GENOMIC DNA]</scope>
    <source>
        <strain evidence="27 28">TFB7810</strain>
    </source>
</reference>
<feature type="domain" description="DNA2/NAM7 helicase-like C-terminal" evidence="26">
    <location>
        <begin position="853"/>
        <end position="1066"/>
    </location>
</feature>
<evidence type="ECO:0000256" key="16">
    <source>
        <dbReference type="ARBA" id="ARBA00023004"/>
    </source>
</evidence>
<dbReference type="Pfam" id="PF08696">
    <property type="entry name" value="Dna2"/>
    <property type="match status" value="1"/>
</dbReference>
<dbReference type="Pfam" id="PF13086">
    <property type="entry name" value="AAA_11"/>
    <property type="match status" value="1"/>
</dbReference>
<dbReference type="GO" id="GO:0005737">
    <property type="term" value="C:cytoplasm"/>
    <property type="evidence" value="ECO:0007669"/>
    <property type="project" value="TreeGrafter"/>
</dbReference>
<evidence type="ECO:0000256" key="23">
    <source>
        <dbReference type="SAM" id="MobiDB-lite"/>
    </source>
</evidence>
<keyword evidence="19" id="KW-0234">DNA repair</keyword>
<evidence type="ECO:0000256" key="18">
    <source>
        <dbReference type="ARBA" id="ARBA00023125"/>
    </source>
</evidence>
<dbReference type="CDD" id="cd18808">
    <property type="entry name" value="SF1_C_Upf1"/>
    <property type="match status" value="1"/>
</dbReference>
<keyword evidence="21" id="KW-0511">Multifunctional enzyme</keyword>
<keyword evidence="16" id="KW-0408">Iron</keyword>
<keyword evidence="9" id="KW-0479">Metal-binding</keyword>
<dbReference type="GO" id="GO:0016787">
    <property type="term" value="F:hydrolase activity"/>
    <property type="evidence" value="ECO:0007669"/>
    <property type="project" value="UniProtKB-KW"/>
</dbReference>
<dbReference type="GO" id="GO:0005634">
    <property type="term" value="C:nucleus"/>
    <property type="evidence" value="ECO:0007669"/>
    <property type="project" value="UniProtKB-SubCell"/>
</dbReference>
<evidence type="ECO:0000313" key="28">
    <source>
        <dbReference type="Proteomes" id="UP001142393"/>
    </source>
</evidence>
<sequence>MSPVARTVQEEAALLHDLFSELDDSVWNAPPTPDPSPAKNKTKIHVTQNPRTPLKKPKTQPLTRSPIALKRAGPSPSRLFSANDTDIEAMLEGVVDDWDWDMNEISPKKKPAVETIRLAGSKHVSETCTRCIVESVSENITGGRFSKDLIVALESGERRSVVLQDDWVTTGVQPKDIINVIGAFTPLSQSSSSIISSITISSKHNLLILHPDLLLTATAISTAAQCRRRPLLSSMVRSSSDISPALVWGHILHTVVQACLSARCWNDRWLHDKIDEVVRENLVDLVRINVNVETAISEVKARAKGVQSFFGKYMSETPKADATLSNDRAARDEVTLLAMSELLDVEEDIWSPTYGLKGKLDATVQTTITQKTAPGKLVFSKAAPIRGPKPLEIKTGRAISGMEHRAQTMLYTLLAQERYGIDVTSGLLYYTQSEEVVQVPASRNELRGLILGRNELAMYMKRRQTNSTEPFLPPTIDDERTCKRCYSLDICMLYRKAISPIADVYSLKTSHLTPSQTAFFKKWEHLLSLEEQDVGRFRKELWTMGAAERERHGRCFGSMVLDSFFVPPPVKRPGARDKIHTFTYKFIRDPTSASTGSFLNGFLDVNDAVTVSVEPHLLALARGFILELTPTDVVIGVDHDLSLDNIRSRLAVFESSQASPTRPVIFRIDKDEMHGGMSRIRDNLAQLFYVDGDARKLELLVDTQSPQFDDSSAIDIPSSASHHLTHLNSNQRQAVDKVLRAQDYALVLGMPGTGKTTFIAAIIKAFVAMNKTVLLTSYTHSAVDTILSKLKDADFSILRLGNIDKVHPDVRQFTLNDRRRATTVEQLEYQLMSPPVVATTCLSIDENARKGGLDVSLFRHLSNAHPHAVVDLTYQYRMNTDIMLLSNKLIYSDRLRCGSEAVAKRSLNIPDKSFLQSLHTSHSACTAAECWITQIMAERCKAVFIDTDLVAARDSRVGDLVQNETEARLVYQITETMIRSGVPTAQIGIISLYRQQIKLLGQHLRARQGLEFFTADKSQGRDKECIIISLVRSNDTSQVGELMKDWRRMNVSFTRARSKLIIIGSRKTLQSAPLLKEFFNLMESQDWILRLPPGADTFHADVFDGSLVPMVRNGLKRGTGTGTDDDDGNENENGSENESGNMGKTEGREEVKQPTKKKIKIGWKINGEDGLLRGRPILQDLVNDMK</sequence>
<dbReference type="GO" id="GO:0051539">
    <property type="term" value="F:4 iron, 4 sulfur cluster binding"/>
    <property type="evidence" value="ECO:0007669"/>
    <property type="project" value="UniProtKB-KW"/>
</dbReference>
<dbReference type="GO" id="GO:0004519">
    <property type="term" value="F:endonuclease activity"/>
    <property type="evidence" value="ECO:0007669"/>
    <property type="project" value="UniProtKB-KW"/>
</dbReference>
<feature type="domain" description="DNA2/NAM7 helicase helicase" evidence="25">
    <location>
        <begin position="726"/>
        <end position="822"/>
    </location>
</feature>
<keyword evidence="6" id="KW-0004">4Fe-4S</keyword>
<dbReference type="EMBL" id="JANVFU010000001">
    <property type="protein sequence ID" value="KAJ3750860.1"/>
    <property type="molecule type" value="Genomic_DNA"/>
</dbReference>
<evidence type="ECO:0000256" key="5">
    <source>
        <dbReference type="ARBA" id="ARBA00021516"/>
    </source>
</evidence>
<comment type="similarity">
    <text evidence="3">Belongs to the DNA2/NAM7 helicase family.</text>
</comment>
<comment type="subcellular location">
    <subcellularLocation>
        <location evidence="2">Nucleus</location>
    </subcellularLocation>
</comment>
<keyword evidence="7" id="KW-0235">DNA replication</keyword>
<evidence type="ECO:0000256" key="4">
    <source>
        <dbReference type="ARBA" id="ARBA00012551"/>
    </source>
</evidence>
<evidence type="ECO:0000256" key="2">
    <source>
        <dbReference type="ARBA" id="ARBA00004123"/>
    </source>
</evidence>
<dbReference type="InterPro" id="IPR011604">
    <property type="entry name" value="PDDEXK-like_dom_sf"/>
</dbReference>
<evidence type="ECO:0000259" key="24">
    <source>
        <dbReference type="Pfam" id="PF08696"/>
    </source>
</evidence>
<dbReference type="Proteomes" id="UP001142393">
    <property type="component" value="Unassembled WGS sequence"/>
</dbReference>
<keyword evidence="28" id="KW-1185">Reference proteome</keyword>
<evidence type="ECO:0000256" key="21">
    <source>
        <dbReference type="ARBA" id="ARBA00023268"/>
    </source>
</evidence>
<dbReference type="GO" id="GO:0005524">
    <property type="term" value="F:ATP binding"/>
    <property type="evidence" value="ECO:0007669"/>
    <property type="project" value="UniProtKB-KW"/>
</dbReference>
<evidence type="ECO:0000313" key="27">
    <source>
        <dbReference type="EMBL" id="KAJ3750860.1"/>
    </source>
</evidence>
<accession>A0A9W8PBS4</accession>
<dbReference type="CDD" id="cd22318">
    <property type="entry name" value="DNA2_N-like"/>
    <property type="match status" value="1"/>
</dbReference>
<evidence type="ECO:0000256" key="12">
    <source>
        <dbReference type="ARBA" id="ARBA00022763"/>
    </source>
</evidence>
<comment type="cofactor">
    <cofactor evidence="1">
        <name>[4Fe-4S] cluster</name>
        <dbReference type="ChEBI" id="CHEBI:49883"/>
    </cofactor>
</comment>
<evidence type="ECO:0000256" key="22">
    <source>
        <dbReference type="ARBA" id="ARBA00047995"/>
    </source>
</evidence>
<keyword evidence="14" id="KW-0347">Helicase</keyword>
<dbReference type="InterPro" id="IPR041679">
    <property type="entry name" value="DNA2/NAM7-like_C"/>
</dbReference>
<dbReference type="GO" id="GO:0003677">
    <property type="term" value="F:DNA binding"/>
    <property type="evidence" value="ECO:0007669"/>
    <property type="project" value="UniProtKB-KW"/>
</dbReference>
<evidence type="ECO:0000256" key="17">
    <source>
        <dbReference type="ARBA" id="ARBA00023014"/>
    </source>
</evidence>
<evidence type="ECO:0000256" key="20">
    <source>
        <dbReference type="ARBA" id="ARBA00023242"/>
    </source>
</evidence>
<evidence type="ECO:0000256" key="9">
    <source>
        <dbReference type="ARBA" id="ARBA00022723"/>
    </source>
</evidence>
<dbReference type="GO" id="GO:0006260">
    <property type="term" value="P:DNA replication"/>
    <property type="evidence" value="ECO:0007669"/>
    <property type="project" value="UniProtKB-KW"/>
</dbReference>
<evidence type="ECO:0000256" key="14">
    <source>
        <dbReference type="ARBA" id="ARBA00022806"/>
    </source>
</evidence>
<evidence type="ECO:0000256" key="19">
    <source>
        <dbReference type="ARBA" id="ARBA00023204"/>
    </source>
</evidence>
<gene>
    <name evidence="27" type="ORF">DFH05DRAFT_1532197</name>
</gene>
<dbReference type="InterPro" id="IPR047187">
    <property type="entry name" value="SF1_C_Upf1"/>
</dbReference>
<evidence type="ECO:0000256" key="8">
    <source>
        <dbReference type="ARBA" id="ARBA00022722"/>
    </source>
</evidence>
<feature type="region of interest" description="Disordered" evidence="23">
    <location>
        <begin position="25"/>
        <end position="81"/>
    </location>
</feature>
<keyword evidence="15" id="KW-0067">ATP-binding</keyword>
<evidence type="ECO:0000259" key="26">
    <source>
        <dbReference type="Pfam" id="PF13087"/>
    </source>
</evidence>
<dbReference type="InterPro" id="IPR014808">
    <property type="entry name" value="DNA_replication_fac_Dna2_N"/>
</dbReference>
<keyword evidence="10" id="KW-0547">Nucleotide-binding</keyword>
<dbReference type="GO" id="GO:0046872">
    <property type="term" value="F:metal ion binding"/>
    <property type="evidence" value="ECO:0007669"/>
    <property type="project" value="UniProtKB-KW"/>
</dbReference>
<keyword evidence="8" id="KW-0540">Nuclease</keyword>
<dbReference type="InterPro" id="IPR027417">
    <property type="entry name" value="P-loop_NTPase"/>
</dbReference>
<keyword evidence="12" id="KW-0227">DNA damage</keyword>
<name>A0A9W8PBS4_9AGAR</name>
<dbReference type="Gene3D" id="3.90.320.10">
    <property type="match status" value="1"/>
</dbReference>
<keyword evidence="13" id="KW-0378">Hydrolase</keyword>
<keyword evidence="17" id="KW-0411">Iron-sulfur</keyword>
<evidence type="ECO:0000256" key="7">
    <source>
        <dbReference type="ARBA" id="ARBA00022705"/>
    </source>
</evidence>
<organism evidence="27 28">
    <name type="scientific">Lentinula detonsa</name>
    <dbReference type="NCBI Taxonomy" id="2804962"/>
    <lineage>
        <taxon>Eukaryota</taxon>
        <taxon>Fungi</taxon>
        <taxon>Dikarya</taxon>
        <taxon>Basidiomycota</taxon>
        <taxon>Agaricomycotina</taxon>
        <taxon>Agaricomycetes</taxon>
        <taxon>Agaricomycetidae</taxon>
        <taxon>Agaricales</taxon>
        <taxon>Marasmiineae</taxon>
        <taxon>Omphalotaceae</taxon>
        <taxon>Lentinula</taxon>
    </lineage>
</organism>
<dbReference type="PANTHER" id="PTHR43788:SF8">
    <property type="entry name" value="DNA-BINDING PROTEIN SMUBP-2"/>
    <property type="match status" value="1"/>
</dbReference>
<evidence type="ECO:0000256" key="1">
    <source>
        <dbReference type="ARBA" id="ARBA00001966"/>
    </source>
</evidence>
<dbReference type="AlphaFoldDB" id="A0A9W8PBS4"/>
<feature type="compositionally biased region" description="Acidic residues" evidence="23">
    <location>
        <begin position="1123"/>
        <end position="1135"/>
    </location>
</feature>
<evidence type="ECO:0000259" key="25">
    <source>
        <dbReference type="Pfam" id="PF13086"/>
    </source>
</evidence>
<dbReference type="GO" id="GO:0043139">
    <property type="term" value="F:5'-3' DNA helicase activity"/>
    <property type="evidence" value="ECO:0007669"/>
    <property type="project" value="TreeGrafter"/>
</dbReference>
<evidence type="ECO:0000256" key="11">
    <source>
        <dbReference type="ARBA" id="ARBA00022759"/>
    </source>
</evidence>
<dbReference type="Pfam" id="PF13087">
    <property type="entry name" value="AAA_12"/>
    <property type="match status" value="1"/>
</dbReference>